<evidence type="ECO:0000313" key="2">
    <source>
        <dbReference type="Proteomes" id="UP000198823"/>
    </source>
</evidence>
<name>A0A1G7E3Z7_9BACL</name>
<sequence length="42" mass="4908">MMKNQQKIEKSRKICVECGCEIVEKVESLHHECERCVGKSEQ</sequence>
<evidence type="ECO:0008006" key="3">
    <source>
        <dbReference type="Google" id="ProtNLM"/>
    </source>
</evidence>
<organism evidence="1 2">
    <name type="scientific">Bhargavaea beijingensis</name>
    <dbReference type="NCBI Taxonomy" id="426756"/>
    <lineage>
        <taxon>Bacteria</taxon>
        <taxon>Bacillati</taxon>
        <taxon>Bacillota</taxon>
        <taxon>Bacilli</taxon>
        <taxon>Bacillales</taxon>
        <taxon>Caryophanaceae</taxon>
        <taxon>Bhargavaea</taxon>
    </lineage>
</organism>
<dbReference type="STRING" id="426756.SAMN04488126_11256"/>
<protein>
    <recommendedName>
        <fullName evidence="3">YhfH-like protein</fullName>
    </recommendedName>
</protein>
<accession>A0A1G7E3Z7</accession>
<dbReference type="Proteomes" id="UP000198823">
    <property type="component" value="Unassembled WGS sequence"/>
</dbReference>
<proteinExistence type="predicted"/>
<dbReference type="RefSeq" id="WP_008300729.1">
    <property type="nucleotide sequence ID" value="NZ_FNAR01000012.1"/>
</dbReference>
<gene>
    <name evidence="1" type="ORF">SAMN04488126_11256</name>
</gene>
<dbReference type="EMBL" id="FNAR01000012">
    <property type="protein sequence ID" value="SDE58444.1"/>
    <property type="molecule type" value="Genomic_DNA"/>
</dbReference>
<reference evidence="1 2" key="1">
    <citation type="submission" date="2016-10" db="EMBL/GenBank/DDBJ databases">
        <authorList>
            <person name="de Groot N.N."/>
        </authorList>
    </citation>
    <scope>NUCLEOTIDE SEQUENCE [LARGE SCALE GENOMIC DNA]</scope>
    <source>
        <strain evidence="1 2">CGMCC 1.6762</strain>
    </source>
</reference>
<evidence type="ECO:0000313" key="1">
    <source>
        <dbReference type="EMBL" id="SDE58444.1"/>
    </source>
</evidence>
<dbReference type="AlphaFoldDB" id="A0A1G7E3Z7"/>